<keyword evidence="3" id="KW-1185">Reference proteome</keyword>
<evidence type="ECO:0000313" key="3">
    <source>
        <dbReference type="Proteomes" id="UP001154322"/>
    </source>
</evidence>
<accession>A0ABM9G4F5</accession>
<organism evidence="2 3">
    <name type="scientific">Paenibacillus melissococcoides</name>
    <dbReference type="NCBI Taxonomy" id="2912268"/>
    <lineage>
        <taxon>Bacteria</taxon>
        <taxon>Bacillati</taxon>
        <taxon>Bacillota</taxon>
        <taxon>Bacilli</taxon>
        <taxon>Bacillales</taxon>
        <taxon>Paenibacillaceae</taxon>
        <taxon>Paenibacillus</taxon>
    </lineage>
</organism>
<dbReference type="InterPro" id="IPR000182">
    <property type="entry name" value="GNAT_dom"/>
</dbReference>
<reference evidence="2" key="1">
    <citation type="submission" date="2022-06" db="EMBL/GenBank/DDBJ databases">
        <authorList>
            <person name="Dietemann V."/>
            <person name="Ory F."/>
            <person name="Dainat B."/>
            <person name="Oberhansli S."/>
        </authorList>
    </citation>
    <scope>NUCLEOTIDE SEQUENCE</scope>
    <source>
        <strain evidence="2">Ena-SAMPLE-TAB-26-04-2022-14:26:32:270-5432</strain>
    </source>
</reference>
<feature type="domain" description="N-acetyltransferase" evidence="1">
    <location>
        <begin position="15"/>
        <end position="160"/>
    </location>
</feature>
<gene>
    <name evidence="2" type="ORF">WJ0W_003858</name>
</gene>
<dbReference type="PROSITE" id="PS51186">
    <property type="entry name" value="GNAT"/>
    <property type="match status" value="1"/>
</dbReference>
<dbReference type="InterPro" id="IPR016181">
    <property type="entry name" value="Acyl_CoA_acyltransferase"/>
</dbReference>
<name>A0ABM9G4F5_9BACL</name>
<comment type="caution">
    <text evidence="2">The sequence shown here is derived from an EMBL/GenBank/DDBJ whole genome shotgun (WGS) entry which is preliminary data.</text>
</comment>
<dbReference type="RefSeq" id="WP_213429004.1">
    <property type="nucleotide sequence ID" value="NZ_AP031286.1"/>
</dbReference>
<dbReference type="Gene3D" id="3.40.630.30">
    <property type="match status" value="1"/>
</dbReference>
<protein>
    <submittedName>
        <fullName evidence="2">GNAT family N-acetyltransferase</fullName>
    </submittedName>
</protein>
<dbReference type="SUPFAM" id="SSF55729">
    <property type="entry name" value="Acyl-CoA N-acyltransferases (Nat)"/>
    <property type="match status" value="1"/>
</dbReference>
<evidence type="ECO:0000259" key="1">
    <source>
        <dbReference type="PROSITE" id="PS51186"/>
    </source>
</evidence>
<proteinExistence type="predicted"/>
<dbReference type="Pfam" id="PF00583">
    <property type="entry name" value="Acetyltransf_1"/>
    <property type="match status" value="1"/>
</dbReference>
<evidence type="ECO:0000313" key="2">
    <source>
        <dbReference type="EMBL" id="CAH8246624.1"/>
    </source>
</evidence>
<dbReference type="EMBL" id="CALYLO010000005">
    <property type="protein sequence ID" value="CAH8246624.1"/>
    <property type="molecule type" value="Genomic_DNA"/>
</dbReference>
<dbReference type="Proteomes" id="UP001154322">
    <property type="component" value="Unassembled WGS sequence"/>
</dbReference>
<sequence length="161" mass="18404">MTTVLSFEKTSAKRVDIEEAIINSNPLFNLVSRNKEIIPREEVLADIQQAHRIGASRMLVKEDENYIGILEYLPMNPADQCTWLGLLVISGELQSQGYGAQAVQLFEELMESQGIGKYRIGVVTKNTRAHLFWMRHGFKRIDSKTNGNNKEILIYEKKLHL</sequence>